<protein>
    <recommendedName>
        <fullName evidence="2">SET domain-containing protein</fullName>
    </recommendedName>
</protein>
<dbReference type="Gene3D" id="2.170.270.10">
    <property type="entry name" value="SET domain"/>
    <property type="match status" value="1"/>
</dbReference>
<dbReference type="InterPro" id="IPR011990">
    <property type="entry name" value="TPR-like_helical_dom_sf"/>
</dbReference>
<dbReference type="Gene3D" id="1.25.40.10">
    <property type="entry name" value="Tetratricopeptide repeat domain"/>
    <property type="match status" value="1"/>
</dbReference>
<dbReference type="PANTHER" id="PTHR12197:SF268">
    <property type="entry name" value="SET DOMAIN-CONTAINING PROTEIN"/>
    <property type="match status" value="1"/>
</dbReference>
<feature type="domain" description="SET" evidence="2">
    <location>
        <begin position="200"/>
        <end position="439"/>
    </location>
</feature>
<dbReference type="AlphaFoldDB" id="A0A640KCD1"/>
<dbReference type="VEuPathDB" id="TriTrypDB:LtaPh_1211100"/>
<name>A0A640KCD1_LEITA</name>
<dbReference type="InterPro" id="IPR046341">
    <property type="entry name" value="SET_dom_sf"/>
</dbReference>
<dbReference type="PANTHER" id="PTHR12197">
    <property type="entry name" value="HISTONE-LYSINE N-METHYLTRANSFERASE SMYD"/>
    <property type="match status" value="1"/>
</dbReference>
<dbReference type="EMBL" id="BLBS01000016">
    <property type="protein sequence ID" value="GET86841.1"/>
    <property type="molecule type" value="Genomic_DNA"/>
</dbReference>
<reference evidence="3" key="1">
    <citation type="submission" date="2019-11" db="EMBL/GenBank/DDBJ databases">
        <title>Leishmania tarentolae CDS.</title>
        <authorList>
            <person name="Goto Y."/>
            <person name="Yamagishi J."/>
        </authorList>
    </citation>
    <scope>NUCLEOTIDE SEQUENCE [LARGE SCALE GENOMIC DNA]</scope>
    <source>
        <strain evidence="3">Parrot Tar II</strain>
    </source>
</reference>
<evidence type="ECO:0000313" key="3">
    <source>
        <dbReference type="EMBL" id="GET86841.1"/>
    </source>
</evidence>
<dbReference type="SUPFAM" id="SSF82199">
    <property type="entry name" value="SET domain"/>
    <property type="match status" value="1"/>
</dbReference>
<dbReference type="Proteomes" id="UP000419144">
    <property type="component" value="Unassembled WGS sequence"/>
</dbReference>
<evidence type="ECO:0000313" key="4">
    <source>
        <dbReference type="Proteomes" id="UP000419144"/>
    </source>
</evidence>
<gene>
    <name evidence="3" type="ORF">LtaPh_1211100</name>
</gene>
<accession>A0A640KCD1</accession>
<comment type="caution">
    <text evidence="3">The sequence shown here is derived from an EMBL/GenBank/DDBJ whole genome shotgun (WGS) entry which is preliminary data.</text>
</comment>
<dbReference type="PROSITE" id="PS50280">
    <property type="entry name" value="SET"/>
    <property type="match status" value="1"/>
</dbReference>
<dbReference type="OrthoDB" id="5945798at2759"/>
<dbReference type="GO" id="GO:0005634">
    <property type="term" value="C:nucleus"/>
    <property type="evidence" value="ECO:0007669"/>
    <property type="project" value="TreeGrafter"/>
</dbReference>
<evidence type="ECO:0000256" key="1">
    <source>
        <dbReference type="SAM" id="MobiDB-lite"/>
    </source>
</evidence>
<organism evidence="3 4">
    <name type="scientific">Leishmania tarentolae</name>
    <name type="common">Sauroleishmania tarentolae</name>
    <dbReference type="NCBI Taxonomy" id="5689"/>
    <lineage>
        <taxon>Eukaryota</taxon>
        <taxon>Discoba</taxon>
        <taxon>Euglenozoa</taxon>
        <taxon>Kinetoplastea</taxon>
        <taxon>Metakinetoplastina</taxon>
        <taxon>Trypanosomatida</taxon>
        <taxon>Trypanosomatidae</taxon>
        <taxon>Leishmaniinae</taxon>
        <taxon>Leishmania</taxon>
        <taxon>lizard Leishmania</taxon>
    </lineage>
</organism>
<feature type="region of interest" description="Disordered" evidence="1">
    <location>
        <begin position="231"/>
        <end position="251"/>
    </location>
</feature>
<keyword evidence="4" id="KW-1185">Reference proteome</keyword>
<dbReference type="InterPro" id="IPR050869">
    <property type="entry name" value="H3K4_H4K5_MeTrfase"/>
</dbReference>
<dbReference type="Gene3D" id="6.10.140.2220">
    <property type="match status" value="1"/>
</dbReference>
<proteinExistence type="predicted"/>
<dbReference type="Gene3D" id="1.10.220.160">
    <property type="match status" value="1"/>
</dbReference>
<dbReference type="Pfam" id="PF00856">
    <property type="entry name" value="SET"/>
    <property type="match status" value="1"/>
</dbReference>
<sequence>MSAAPSGAFLKGETMEQLRLKGNALFTDDPAEAAEYYIRAVQLYEQRRGKDAACTLDEFTKSSGNALTCLFKVGETQKCAALALRALALNPILAKANAFYGRCALVDPSLDSVSTNFGTPSATALLYLCRAIYELPALEPSTREDIDDALTRLIGERVSVTDNYMLSQETGAKLIRVPHGVGVEATRTLPPLVEVVSLLSPFSVGVFEQFNGKGCCVECSRPIGFDVADAETQQPPEEDAEVDNEKGHDKAQKAENKHFTCTNCNMVAYCSSACADAHRMQHDAFECARMRRLLNMMEGIEPRKLNVPEQFFELAYHCITTLAGIKAKRPGHERVLTLTAHVDEVIQSLHPIGPLVCDLYKGEEDTSTLFTIVGVLCCNSMQVTEPSGLAVAQALHAGNSVASFFNHSCMPNCAIDTVRHAIVTTRTIHVGEELTIAYIPQLYWPTRLRREQLSRDYYFVCRCQRCENSDKDPFERALSKELPTARKDATKYFHTIVQGTCATVRSRTVDDVSDKDAEELKKLLSDLLVHLFPFHYLCHEVRNCLSFVYAVLGQTENCLSSCLEELLMWECILPGALPVKRMKIENALECLQSLGTKLNDCSSALLPHLARLALVYDADGPI</sequence>
<evidence type="ECO:0000259" key="2">
    <source>
        <dbReference type="PROSITE" id="PS50280"/>
    </source>
</evidence>
<dbReference type="SUPFAM" id="SSF144232">
    <property type="entry name" value="HIT/MYND zinc finger-like"/>
    <property type="match status" value="1"/>
</dbReference>
<dbReference type="InterPro" id="IPR001214">
    <property type="entry name" value="SET_dom"/>
</dbReference>
<dbReference type="CDD" id="cd20071">
    <property type="entry name" value="SET_SMYD"/>
    <property type="match status" value="1"/>
</dbReference>